<keyword evidence="3" id="KW-1185">Reference proteome</keyword>
<comment type="caution">
    <text evidence="2">The sequence shown here is derived from an EMBL/GenBank/DDBJ whole genome shotgun (WGS) entry which is preliminary data.</text>
</comment>
<dbReference type="Proteomes" id="UP000663879">
    <property type="component" value="Unassembled WGS sequence"/>
</dbReference>
<reference evidence="2" key="1">
    <citation type="submission" date="2021-02" db="EMBL/GenBank/DDBJ databases">
        <authorList>
            <person name="Nowell W R."/>
        </authorList>
    </citation>
    <scope>NUCLEOTIDE SEQUENCE</scope>
    <source>
        <strain evidence="2">Ploen Becks lab</strain>
    </source>
</reference>
<proteinExistence type="predicted"/>
<organism evidence="2 3">
    <name type="scientific">Brachionus calyciflorus</name>
    <dbReference type="NCBI Taxonomy" id="104777"/>
    <lineage>
        <taxon>Eukaryota</taxon>
        <taxon>Metazoa</taxon>
        <taxon>Spiralia</taxon>
        <taxon>Gnathifera</taxon>
        <taxon>Rotifera</taxon>
        <taxon>Eurotatoria</taxon>
        <taxon>Monogononta</taxon>
        <taxon>Pseudotrocha</taxon>
        <taxon>Ploima</taxon>
        <taxon>Brachionidae</taxon>
        <taxon>Brachionus</taxon>
    </lineage>
</organism>
<evidence type="ECO:0000313" key="2">
    <source>
        <dbReference type="EMBL" id="CAF1139380.1"/>
    </source>
</evidence>
<dbReference type="AlphaFoldDB" id="A0A814RXS5"/>
<feature type="compositionally biased region" description="Polar residues" evidence="1">
    <location>
        <begin position="56"/>
        <end position="65"/>
    </location>
</feature>
<feature type="non-terminal residue" evidence="2">
    <location>
        <position position="1"/>
    </location>
</feature>
<dbReference type="EMBL" id="CAJNOC010010386">
    <property type="protein sequence ID" value="CAF1139380.1"/>
    <property type="molecule type" value="Genomic_DNA"/>
</dbReference>
<evidence type="ECO:0000256" key="1">
    <source>
        <dbReference type="SAM" id="MobiDB-lite"/>
    </source>
</evidence>
<protein>
    <submittedName>
        <fullName evidence="2">Uncharacterized protein</fullName>
    </submittedName>
</protein>
<gene>
    <name evidence="2" type="ORF">OXX778_LOCUS22830</name>
</gene>
<name>A0A814RXS5_9BILA</name>
<feature type="region of interest" description="Disordered" evidence="1">
    <location>
        <begin position="26"/>
        <end position="65"/>
    </location>
</feature>
<evidence type="ECO:0000313" key="3">
    <source>
        <dbReference type="Proteomes" id="UP000663879"/>
    </source>
</evidence>
<feature type="compositionally biased region" description="Low complexity" evidence="1">
    <location>
        <begin position="29"/>
        <end position="46"/>
    </location>
</feature>
<accession>A0A814RXS5</accession>
<sequence length="65" mass="7248">ILVKTKLIESLENELKRMNEINNKKCEMTSSCSSSSISSTDTGISSAHSDQEDETVSNYKYETLV</sequence>